<evidence type="ECO:0000259" key="1">
    <source>
        <dbReference type="PROSITE" id="PS50006"/>
    </source>
</evidence>
<dbReference type="Pfam" id="PF00498">
    <property type="entry name" value="FHA"/>
    <property type="match status" value="1"/>
</dbReference>
<organism evidence="2">
    <name type="scientific">freshwater metagenome</name>
    <dbReference type="NCBI Taxonomy" id="449393"/>
    <lineage>
        <taxon>unclassified sequences</taxon>
        <taxon>metagenomes</taxon>
        <taxon>ecological metagenomes</taxon>
    </lineage>
</organism>
<accession>A0A6J7EZY7</accession>
<dbReference type="SUPFAM" id="SSF49879">
    <property type="entry name" value="SMAD/FHA domain"/>
    <property type="match status" value="1"/>
</dbReference>
<dbReference type="AlphaFoldDB" id="A0A6J7EZY7"/>
<feature type="domain" description="FHA" evidence="1">
    <location>
        <begin position="89"/>
        <end position="138"/>
    </location>
</feature>
<dbReference type="Gene3D" id="2.60.200.20">
    <property type="match status" value="1"/>
</dbReference>
<protein>
    <submittedName>
        <fullName evidence="2">Unannotated protein</fullName>
    </submittedName>
</protein>
<dbReference type="InterPro" id="IPR008984">
    <property type="entry name" value="SMAD_FHA_dom_sf"/>
</dbReference>
<gene>
    <name evidence="2" type="ORF">UFOPK3495_00189</name>
    <name evidence="3" type="ORF">UFOPK4237_01691</name>
</gene>
<dbReference type="EMBL" id="CAFBMC010000005">
    <property type="protein sequence ID" value="CAB4888967.1"/>
    <property type="molecule type" value="Genomic_DNA"/>
</dbReference>
<dbReference type="InterPro" id="IPR000253">
    <property type="entry name" value="FHA_dom"/>
</dbReference>
<dbReference type="SMART" id="SM00240">
    <property type="entry name" value="FHA"/>
    <property type="match status" value="1"/>
</dbReference>
<dbReference type="PANTHER" id="PTHR23308">
    <property type="entry name" value="NUCLEAR INHIBITOR OF PROTEIN PHOSPHATASE-1"/>
    <property type="match status" value="1"/>
</dbReference>
<reference evidence="2" key="1">
    <citation type="submission" date="2020-05" db="EMBL/GenBank/DDBJ databases">
        <authorList>
            <person name="Chiriac C."/>
            <person name="Salcher M."/>
            <person name="Ghai R."/>
            <person name="Kavagutti S V."/>
        </authorList>
    </citation>
    <scope>NUCLEOTIDE SEQUENCE</scope>
</reference>
<dbReference type="PROSITE" id="PS50006">
    <property type="entry name" value="FHA_DOMAIN"/>
    <property type="match status" value="1"/>
</dbReference>
<evidence type="ECO:0000313" key="2">
    <source>
        <dbReference type="EMBL" id="CAB4888967.1"/>
    </source>
</evidence>
<name>A0A6J7EZY7_9ZZZZ</name>
<dbReference type="InterPro" id="IPR050923">
    <property type="entry name" value="Cell_Proc_Reg/RNA_Proc"/>
</dbReference>
<sequence length="164" mass="17274">MQQCPSCAKSVPIDAHFCPDCGANLQQNLEFTGAITSVIPLAGSGTSGSIAAVGAGKQPGIKAGSAMLVVHRGPGEGTEFPLDAAKDVVTIGRAPEADLFFDDVTVSRRHAEIRRGAQGWSIRDVGSLNGTYVNRKRVDDHHLAGGDELQIGRFRFVFLVGTQS</sequence>
<evidence type="ECO:0000313" key="3">
    <source>
        <dbReference type="EMBL" id="CAB5043086.1"/>
    </source>
</evidence>
<dbReference type="EMBL" id="CAFBPZ010000174">
    <property type="protein sequence ID" value="CAB5043086.1"/>
    <property type="molecule type" value="Genomic_DNA"/>
</dbReference>
<proteinExistence type="predicted"/>